<dbReference type="SUPFAM" id="SSF56563">
    <property type="entry name" value="Major capsid protein gp5"/>
    <property type="match status" value="1"/>
</dbReference>
<protein>
    <submittedName>
        <fullName evidence="5">Capsid protein</fullName>
    </submittedName>
</protein>
<comment type="subcellular location">
    <subcellularLocation>
        <location evidence="1">Virion</location>
    </subcellularLocation>
</comment>
<dbReference type="Gene3D" id="3.30.2400.10">
    <property type="entry name" value="Major capsid protein gp5"/>
    <property type="match status" value="1"/>
</dbReference>
<feature type="region of interest" description="Disordered" evidence="3">
    <location>
        <begin position="403"/>
        <end position="428"/>
    </location>
</feature>
<reference evidence="5 6" key="2">
    <citation type="submission" date="2017-09" db="EMBL/GenBank/DDBJ databases">
        <title>The genome of whitefly Bemisia tabaci, a global crop pest, provides novel insights into virus transmission, host adaptation and insecticide resistance.</title>
        <authorList>
            <person name="Kaur N."/>
            <person name="Kliot A."/>
            <person name="Pinheiro P.V."/>
            <person name="Luan J."/>
            <person name="Zheng Y."/>
            <person name="Liu W."/>
            <person name="Sun H."/>
            <person name="Yang X."/>
            <person name="Xu Y."/>
            <person name="Luo Y."/>
            <person name="Kruse A."/>
            <person name="Fisher T.W."/>
            <person name="Nelson D.R."/>
            <person name="Elimelech M."/>
            <person name="MacCoss M."/>
            <person name="Johnson R."/>
            <person name="Cohen E."/>
            <person name="Hunter W.B."/>
            <person name="Brown J.K."/>
            <person name="Jander G."/>
            <person name="Cilia M."/>
            <person name="Douglas A.E."/>
            <person name="Ghanim M."/>
            <person name="Simmons A.M."/>
            <person name="Wintermantel W.M."/>
            <person name="Ling K.-S."/>
            <person name="Fei Z."/>
        </authorList>
    </citation>
    <scope>NUCLEOTIDE SEQUENCE [LARGE SCALE GENOMIC DNA]</scope>
    <source>
        <strain evidence="5 6">MEAM1</strain>
    </source>
</reference>
<proteinExistence type="predicted"/>
<feature type="coiled-coil region" evidence="2">
    <location>
        <begin position="47"/>
        <end position="77"/>
    </location>
</feature>
<organism evidence="5 6">
    <name type="scientific">Candidatus Hamiltonella defensa</name>
    <name type="common">Bemisia tabaci</name>
    <dbReference type="NCBI Taxonomy" id="672795"/>
    <lineage>
        <taxon>Bacteria</taxon>
        <taxon>Pseudomonadati</taxon>
        <taxon>Pseudomonadota</taxon>
        <taxon>Gammaproteobacteria</taxon>
        <taxon>Enterobacterales</taxon>
        <taxon>Enterobacteriaceae</taxon>
        <taxon>aphid secondary symbionts</taxon>
        <taxon>Candidatus Williamhamiltonella</taxon>
    </lineage>
</organism>
<feature type="domain" description="Phage capsid-like C-terminal" evidence="4">
    <location>
        <begin position="128"/>
        <end position="396"/>
    </location>
</feature>
<evidence type="ECO:0000313" key="6">
    <source>
        <dbReference type="Proteomes" id="UP000216438"/>
    </source>
</evidence>
<dbReference type="InterPro" id="IPR024455">
    <property type="entry name" value="Phage_capsid"/>
</dbReference>
<evidence type="ECO:0000256" key="3">
    <source>
        <dbReference type="SAM" id="MobiDB-lite"/>
    </source>
</evidence>
<dbReference type="Proteomes" id="UP000216438">
    <property type="component" value="Chromosome"/>
</dbReference>
<sequence length="428" mass="46500">MSDMNEMFKKVTASIEEASSQYSAQAEKALKEAQKSGALSAETKSAVDKMAVELNALREAEKTLKAQVGEVEQHIAQMPIANALNVVSSIGQQVVGMEVIQALGSGMESSKRVIAPVNAALISSDVRGTIVAPDRQSDLLTQPKQRLFIRDLIASGKTQSNTIYYVKQKGFTNHARTVAENTAKPYSTIEFEEATVPVRTIAHLFKASKQILDDFSQLASLIDMELRYGLKYVEEQQIFFGDGTGSNLNGIFTQATTFKAELTPSHRTAIDDLRLAMLQAQLARIPATGHVLHFSNWAQIELIKDTLGRYLLSNPAALTTPTLWGLPVVVTEAAGFKDKFLVGAFSLGAQLFDREEANVVISTENTDDFEKNMISIRCEERLALAVYRPEAFIKGNLTQIEVSPSAPSNAGGARKNGQSGNHGGESST</sequence>
<dbReference type="InterPro" id="IPR054612">
    <property type="entry name" value="Phage_capsid-like_C"/>
</dbReference>
<evidence type="ECO:0000313" key="5">
    <source>
        <dbReference type="EMBL" id="ASX26016.1"/>
    </source>
</evidence>
<name>A0A249DWT8_9ENTR</name>
<evidence type="ECO:0000256" key="2">
    <source>
        <dbReference type="SAM" id="Coils"/>
    </source>
</evidence>
<dbReference type="RefSeq" id="WP_016858055.1">
    <property type="nucleotide sequence ID" value="NZ_CP016303.1"/>
</dbReference>
<gene>
    <name evidence="5" type="ORF">BA171_02495</name>
</gene>
<evidence type="ECO:0000259" key="4">
    <source>
        <dbReference type="Pfam" id="PF05065"/>
    </source>
</evidence>
<accession>A0A249DWT8</accession>
<keyword evidence="2" id="KW-0175">Coiled coil</keyword>
<reference evidence="6" key="1">
    <citation type="submission" date="2016-06" db="EMBL/GenBank/DDBJ databases">
        <authorList>
            <person name="Chen W."/>
            <person name="Hasegawa D.K."/>
        </authorList>
    </citation>
    <scope>NUCLEOTIDE SEQUENCE [LARGE SCALE GENOMIC DNA]</scope>
    <source>
        <strain evidence="6">MEAM1</strain>
    </source>
</reference>
<dbReference type="EMBL" id="CP016303">
    <property type="protein sequence ID" value="ASX26016.1"/>
    <property type="molecule type" value="Genomic_DNA"/>
</dbReference>
<dbReference type="Pfam" id="PF05065">
    <property type="entry name" value="Phage_capsid"/>
    <property type="match status" value="1"/>
</dbReference>
<feature type="compositionally biased region" description="Polar residues" evidence="3">
    <location>
        <begin position="416"/>
        <end position="428"/>
    </location>
</feature>
<dbReference type="AlphaFoldDB" id="A0A249DWT8"/>
<evidence type="ECO:0000256" key="1">
    <source>
        <dbReference type="ARBA" id="ARBA00004328"/>
    </source>
</evidence>
<dbReference type="Gene3D" id="3.30.2320.10">
    <property type="entry name" value="hypothetical protein PF0899 domain"/>
    <property type="match status" value="1"/>
</dbReference>
<dbReference type="NCBIfam" id="TIGR01554">
    <property type="entry name" value="major_cap_HK97"/>
    <property type="match status" value="1"/>
</dbReference>